<dbReference type="GeneID" id="36517847"/>
<evidence type="ECO:0000259" key="7">
    <source>
        <dbReference type="Pfam" id="PF12341"/>
    </source>
</evidence>
<dbReference type="GO" id="GO:0003682">
    <property type="term" value="F:chromatin binding"/>
    <property type="evidence" value="ECO:0007669"/>
    <property type="project" value="TreeGrafter"/>
</dbReference>
<dbReference type="SMART" id="SM00320">
    <property type="entry name" value="WD40"/>
    <property type="match status" value="5"/>
</dbReference>
<dbReference type="Pfam" id="PF24817">
    <property type="entry name" value="WD40_WDHD1_1st"/>
    <property type="match status" value="1"/>
</dbReference>
<evidence type="ECO:0000256" key="5">
    <source>
        <dbReference type="PROSITE-ProRule" id="PRU00221"/>
    </source>
</evidence>
<dbReference type="SUPFAM" id="SSF82171">
    <property type="entry name" value="DPP6 N-terminal domain-like"/>
    <property type="match status" value="1"/>
</dbReference>
<name>A0A2T0FND7_9ASCO</name>
<evidence type="ECO:0000256" key="3">
    <source>
        <dbReference type="ARBA" id="ARBA00022737"/>
    </source>
</evidence>
<dbReference type="Gene3D" id="2.130.10.10">
    <property type="entry name" value="YVTN repeat-like/Quinoprotein amine dehydrogenase"/>
    <property type="match status" value="2"/>
</dbReference>
<dbReference type="GO" id="GO:0006281">
    <property type="term" value="P:DNA repair"/>
    <property type="evidence" value="ECO:0007669"/>
    <property type="project" value="TreeGrafter"/>
</dbReference>
<gene>
    <name evidence="10" type="ORF">B9G98_04099</name>
</gene>
<dbReference type="STRING" id="45607.A0A2T0FND7"/>
<dbReference type="InterPro" id="IPR001680">
    <property type="entry name" value="WD40_rpt"/>
</dbReference>
<dbReference type="PROSITE" id="PS50294">
    <property type="entry name" value="WD_REPEATS_REGION"/>
    <property type="match status" value="1"/>
</dbReference>
<evidence type="ECO:0000259" key="9">
    <source>
        <dbReference type="Pfam" id="PF24817"/>
    </source>
</evidence>
<dbReference type="GO" id="GO:0000278">
    <property type="term" value="P:mitotic cell cycle"/>
    <property type="evidence" value="ECO:0007669"/>
    <property type="project" value="TreeGrafter"/>
</dbReference>
<dbReference type="RefSeq" id="XP_024666424.1">
    <property type="nucleotide sequence ID" value="XM_024810656.1"/>
</dbReference>
<dbReference type="Pfam" id="PF12341">
    <property type="entry name" value="Mcl1_mid"/>
    <property type="match status" value="1"/>
</dbReference>
<evidence type="ECO:0000256" key="1">
    <source>
        <dbReference type="ARBA" id="ARBA00004123"/>
    </source>
</evidence>
<evidence type="ECO:0000256" key="2">
    <source>
        <dbReference type="ARBA" id="ARBA00022574"/>
    </source>
</evidence>
<dbReference type="Pfam" id="PF20946">
    <property type="entry name" value="Ctf4_C"/>
    <property type="match status" value="1"/>
</dbReference>
<reference evidence="10 11" key="1">
    <citation type="submission" date="2017-04" db="EMBL/GenBank/DDBJ databases">
        <title>Genome sequencing of [Candida] sorbophila.</title>
        <authorList>
            <person name="Ahn J.O."/>
        </authorList>
    </citation>
    <scope>NUCLEOTIDE SEQUENCE [LARGE SCALE GENOMIC DNA]</scope>
    <source>
        <strain evidence="10 11">DS02</strain>
    </source>
</reference>
<protein>
    <submittedName>
        <fullName evidence="10">Minichromosome loss protein 1</fullName>
    </submittedName>
</protein>
<evidence type="ECO:0000313" key="10">
    <source>
        <dbReference type="EMBL" id="PRT56479.1"/>
    </source>
</evidence>
<sequence>MELHPKYPHPAGKTCVAYSRCGKYLFTTGSNNLIRRFLAGVNDEPDTIDFSSCPLSLATSEDHFAVAGDDGVAYLYDLQGKSPKSILARSALPIRYLEFSPSGDEIAVVGDDTVIIVNIDSSSPKRLPFQGHALTVKFHPKEPLVTCSLQDGSIVILDIAEEPKVVSTLEGVTPSIPDQSDNRCSFAVFSPQGTSVAVPTKVFDVALYDSQAWVQDYRLTGAHTNFLTDVQWSPNGRYLATTARDGQVIIWDAVSREAVRKETVSEVIQIRWHPNENEISFTTESGRLYSCPAVPDGLPTPLGPPIHSAKKQRALEREMEDLQAEPQSDGLEEDDEENGDANGYDDLFVEQPRKRSKVAQTVQKFNPGTPWLNNKRYLCMNDTGYVWTVHQDSDHNTITISFHDESVQRDVHFSDPDRFDMASLTKTGCLFANSETGFVAMRFHAFSNDNWEFQIDEGDKIAAITLTDVVAVVATQRGIVTTFSVYGMVLDVTRQRNVFALAGHGRTVLVLRHFDQDRLVYSVEHFGDETHGPDYLISDAHLDVAPSELRTIFFGEFGDPCVYDHAGCLMTLTNWRSSQTQARWTPIFDGPSYSSKNGRQESYWPLGIVDSELLCIPLKGQQRFPPVPLPVTASLPLMIPGISEIESEYLCQRVMATQNTAQDEEELASVETALDKLLLRQFQLAASENRINKCLCIVRRLNQPRSGEAAVQIALHMDLTNLAEKIQGVLEQ</sequence>
<dbReference type="OrthoDB" id="427368at2759"/>
<dbReference type="PROSITE" id="PS50082">
    <property type="entry name" value="WD_REPEATS_2"/>
    <property type="match status" value="1"/>
</dbReference>
<feature type="domain" description="WDHD1 first WD40" evidence="9">
    <location>
        <begin position="6"/>
        <end position="288"/>
    </location>
</feature>
<dbReference type="AlphaFoldDB" id="A0A2T0FND7"/>
<proteinExistence type="predicted"/>
<dbReference type="InterPro" id="IPR057646">
    <property type="entry name" value="WD40_WDHD1_1st"/>
</dbReference>
<dbReference type="EMBL" id="NDIQ01000022">
    <property type="protein sequence ID" value="PRT56479.1"/>
    <property type="molecule type" value="Genomic_DNA"/>
</dbReference>
<evidence type="ECO:0000313" key="11">
    <source>
        <dbReference type="Proteomes" id="UP000238350"/>
    </source>
</evidence>
<dbReference type="Proteomes" id="UP000238350">
    <property type="component" value="Unassembled WGS sequence"/>
</dbReference>
<keyword evidence="2 5" id="KW-0853">WD repeat</keyword>
<dbReference type="InterPro" id="IPR048591">
    <property type="entry name" value="WDHD1/CFT4_hel"/>
</dbReference>
<dbReference type="PANTHER" id="PTHR19932:SF10">
    <property type="entry name" value="WD REPEAT AND HMG-BOX DNA-BINDING PROTEIN 1"/>
    <property type="match status" value="1"/>
</dbReference>
<feature type="compositionally biased region" description="Acidic residues" evidence="6">
    <location>
        <begin position="330"/>
        <end position="339"/>
    </location>
</feature>
<keyword evidence="11" id="KW-1185">Reference proteome</keyword>
<dbReference type="GO" id="GO:0043596">
    <property type="term" value="C:nuclear replication fork"/>
    <property type="evidence" value="ECO:0007669"/>
    <property type="project" value="TreeGrafter"/>
</dbReference>
<dbReference type="GO" id="GO:0006261">
    <property type="term" value="P:DNA-templated DNA replication"/>
    <property type="evidence" value="ECO:0007669"/>
    <property type="project" value="TreeGrafter"/>
</dbReference>
<comment type="subcellular location">
    <subcellularLocation>
        <location evidence="1">Nucleus</location>
    </subcellularLocation>
</comment>
<dbReference type="InterPro" id="IPR022100">
    <property type="entry name" value="WDHD1/CFT4_beta-prop_2nd"/>
</dbReference>
<comment type="caution">
    <text evidence="10">The sequence shown here is derived from an EMBL/GenBank/DDBJ whole genome shotgun (WGS) entry which is preliminary data.</text>
</comment>
<dbReference type="PANTHER" id="PTHR19932">
    <property type="entry name" value="WD REPEAT AND HMG-BOX DNA BINDING PROTEIN"/>
    <property type="match status" value="1"/>
</dbReference>
<evidence type="ECO:0000256" key="4">
    <source>
        <dbReference type="ARBA" id="ARBA00023242"/>
    </source>
</evidence>
<keyword evidence="4" id="KW-0539">Nucleus</keyword>
<accession>A0A2T0FND7</accession>
<feature type="domain" description="WDHD1/CFT4 second beta-propeller" evidence="7">
    <location>
        <begin position="365"/>
        <end position="640"/>
    </location>
</feature>
<dbReference type="InterPro" id="IPR015943">
    <property type="entry name" value="WD40/YVTN_repeat-like_dom_sf"/>
</dbReference>
<keyword evidence="3" id="KW-0677">Repeat</keyword>
<evidence type="ECO:0000256" key="6">
    <source>
        <dbReference type="SAM" id="MobiDB-lite"/>
    </source>
</evidence>
<organism evidence="10 11">
    <name type="scientific">Wickerhamiella sorbophila</name>
    <dbReference type="NCBI Taxonomy" id="45607"/>
    <lineage>
        <taxon>Eukaryota</taxon>
        <taxon>Fungi</taxon>
        <taxon>Dikarya</taxon>
        <taxon>Ascomycota</taxon>
        <taxon>Saccharomycotina</taxon>
        <taxon>Dipodascomycetes</taxon>
        <taxon>Dipodascales</taxon>
        <taxon>Trichomonascaceae</taxon>
        <taxon>Wickerhamiella</taxon>
    </lineage>
</organism>
<feature type="region of interest" description="Disordered" evidence="6">
    <location>
        <begin position="295"/>
        <end position="345"/>
    </location>
</feature>
<evidence type="ECO:0000259" key="8">
    <source>
        <dbReference type="Pfam" id="PF20946"/>
    </source>
</evidence>
<feature type="domain" description="WDHD1/CFT4 helical bundle" evidence="8">
    <location>
        <begin position="656"/>
        <end position="731"/>
    </location>
</feature>
<feature type="repeat" description="WD" evidence="5">
    <location>
        <begin position="220"/>
        <end position="261"/>
    </location>
</feature>